<evidence type="ECO:0000313" key="1">
    <source>
        <dbReference type="EMBL" id="TDR22434.1"/>
    </source>
</evidence>
<evidence type="ECO:0008006" key="3">
    <source>
        <dbReference type="Google" id="ProtNLM"/>
    </source>
</evidence>
<dbReference type="EMBL" id="SNZB01000002">
    <property type="protein sequence ID" value="TDR22434.1"/>
    <property type="molecule type" value="Genomic_DNA"/>
</dbReference>
<dbReference type="Proteomes" id="UP000295724">
    <property type="component" value="Unassembled WGS sequence"/>
</dbReference>
<protein>
    <recommendedName>
        <fullName evidence="3">SprT-like family protein</fullName>
    </recommendedName>
</protein>
<keyword evidence="2" id="KW-1185">Reference proteome</keyword>
<comment type="caution">
    <text evidence="1">The sequence shown here is derived from an EMBL/GenBank/DDBJ whole genome shotgun (WGS) entry which is preliminary data.</text>
</comment>
<sequence>MLIDWPYIERAFAEITANVDLLCPLDQWSIQPLKLSATQHKTKYGMADVNGVIYINQAFVGTSAVALLDATIRHELAHLCVGLQHGHDSCFKAIAKKFGANFGRHLKQETAQVHVVIGHKYLLFATIENKALNTTTEILFRRVHRKHAKYLDYKPGRFRYLTIKGQKVLNFRYVESLNNHSG</sequence>
<gene>
    <name evidence="1" type="ORF">C8D91_0923</name>
</gene>
<dbReference type="RefSeq" id="WP_099019076.1">
    <property type="nucleotide sequence ID" value="NZ_NIHB01000002.1"/>
</dbReference>
<reference evidence="1 2" key="1">
    <citation type="submission" date="2019-03" db="EMBL/GenBank/DDBJ databases">
        <title>Genomic Encyclopedia of Type Strains, Phase IV (KMG-IV): sequencing the most valuable type-strain genomes for metagenomic binning, comparative biology and taxonomic classification.</title>
        <authorList>
            <person name="Goeker M."/>
        </authorList>
    </citation>
    <scope>NUCLEOTIDE SEQUENCE [LARGE SCALE GENOMIC DNA]</scope>
    <source>
        <strain evidence="1 2">DSM 25488</strain>
    </source>
</reference>
<evidence type="ECO:0000313" key="2">
    <source>
        <dbReference type="Proteomes" id="UP000295724"/>
    </source>
</evidence>
<accession>A0A4R6XW24</accession>
<dbReference type="OrthoDB" id="6384088at2"/>
<proteinExistence type="predicted"/>
<dbReference type="AlphaFoldDB" id="A0A4R6XW24"/>
<organism evidence="1 2">
    <name type="scientific">Marinicella litoralis</name>
    <dbReference type="NCBI Taxonomy" id="644220"/>
    <lineage>
        <taxon>Bacteria</taxon>
        <taxon>Pseudomonadati</taxon>
        <taxon>Pseudomonadota</taxon>
        <taxon>Gammaproteobacteria</taxon>
        <taxon>Lysobacterales</taxon>
        <taxon>Marinicellaceae</taxon>
        <taxon>Marinicella</taxon>
    </lineage>
</organism>
<name>A0A4R6XW24_9GAMM</name>